<evidence type="ECO:0000256" key="2">
    <source>
        <dbReference type="ARBA" id="ARBA00022448"/>
    </source>
</evidence>
<evidence type="ECO:0000256" key="5">
    <source>
        <dbReference type="ARBA" id="ARBA00023136"/>
    </source>
</evidence>
<dbReference type="PANTHER" id="PTHR23534">
    <property type="entry name" value="MFS PERMEASE"/>
    <property type="match status" value="1"/>
</dbReference>
<feature type="transmembrane region" description="Helical" evidence="6">
    <location>
        <begin position="345"/>
        <end position="369"/>
    </location>
</feature>
<protein>
    <submittedName>
        <fullName evidence="8">MFS transporter</fullName>
    </submittedName>
</protein>
<keyword evidence="4 6" id="KW-1133">Transmembrane helix</keyword>
<dbReference type="GO" id="GO:0005886">
    <property type="term" value="C:plasma membrane"/>
    <property type="evidence" value="ECO:0007669"/>
    <property type="project" value="UniProtKB-SubCell"/>
</dbReference>
<dbReference type="CDD" id="cd17489">
    <property type="entry name" value="MFS_YfcJ_like"/>
    <property type="match status" value="1"/>
</dbReference>
<proteinExistence type="predicted"/>
<dbReference type="InterPro" id="IPR020846">
    <property type="entry name" value="MFS_dom"/>
</dbReference>
<feature type="transmembrane region" description="Helical" evidence="6">
    <location>
        <begin position="102"/>
        <end position="122"/>
    </location>
</feature>
<evidence type="ECO:0000256" key="3">
    <source>
        <dbReference type="ARBA" id="ARBA00022692"/>
    </source>
</evidence>
<evidence type="ECO:0000259" key="7">
    <source>
        <dbReference type="PROSITE" id="PS50850"/>
    </source>
</evidence>
<dbReference type="RefSeq" id="WP_003234253.1">
    <property type="nucleotide sequence ID" value="NC_000964.3"/>
</dbReference>
<evidence type="ECO:0000313" key="8">
    <source>
        <dbReference type="EMBL" id="QJP87043.1"/>
    </source>
</evidence>
<feature type="transmembrane region" description="Helical" evidence="6">
    <location>
        <begin position="289"/>
        <end position="311"/>
    </location>
</feature>
<dbReference type="PANTHER" id="PTHR23534:SF1">
    <property type="entry name" value="MAJOR FACILITATOR SUPERFAMILY PROTEIN"/>
    <property type="match status" value="1"/>
</dbReference>
<dbReference type="GO" id="GO:0022857">
    <property type="term" value="F:transmembrane transporter activity"/>
    <property type="evidence" value="ECO:0007669"/>
    <property type="project" value="InterPro"/>
</dbReference>
<name>A0A6M3Z8C6_BACSU</name>
<dbReference type="PROSITE" id="PS50850">
    <property type="entry name" value="MFS"/>
    <property type="match status" value="1"/>
</dbReference>
<dbReference type="Pfam" id="PF07690">
    <property type="entry name" value="MFS_1"/>
    <property type="match status" value="1"/>
</dbReference>
<feature type="transmembrane region" description="Helical" evidence="6">
    <location>
        <begin position="381"/>
        <end position="403"/>
    </location>
</feature>
<feature type="transmembrane region" description="Helical" evidence="6">
    <location>
        <begin position="409"/>
        <end position="429"/>
    </location>
</feature>
<dbReference type="KEGG" id="bsu:BSU05090"/>
<feature type="transmembrane region" description="Helical" evidence="6">
    <location>
        <begin position="199"/>
        <end position="217"/>
    </location>
</feature>
<organism evidence="8">
    <name type="scientific">Bacillus subtilis (strain 168)</name>
    <dbReference type="NCBI Taxonomy" id="224308"/>
    <lineage>
        <taxon>Bacteria</taxon>
        <taxon>Bacillati</taxon>
        <taxon>Bacillota</taxon>
        <taxon>Bacilli</taxon>
        <taxon>Bacillales</taxon>
        <taxon>Bacillaceae</taxon>
        <taxon>Bacillus</taxon>
    </lineage>
</organism>
<feature type="transmembrane region" description="Helical" evidence="6">
    <location>
        <begin position="254"/>
        <end position="277"/>
    </location>
</feature>
<sequence>MVMTKKDTNISTQQPLWLQGYIDSPEKQNQLYKKTLKILIFSQIFGGAGLGAGITVGALLAQDMIGSENVAGIPTALFTFGSAVAALLIGASSQRFGRRAGLAGGFLIGGLGAIGVIIAALINSVALLFVSLLIYGAGMASNLQVRYAGTDLANEKQRATAASMALVSTTLGAVVGPNLVNTMGEFADSIGVPNLAGPFIMSGAAFIIAGIILLIFLRPDPLFVSTAIANAEKKDDKVQIGGSLKNPAIDKKGIMVGAVIMILAQLIMTAIMTMTPVHMGHHGHGLSEVGLVIGLHIAAMYLPSPLTGLLVDKFGRTTMAIASGATLLAAGLVAAIAPADSLSLLILALVLLGVGWNFGLLTGTALIIDSTHPSLRAKTQGTFDVLLALSGAAGGALSGMVVAHSSYTILSISGAVLSLLLIPVVIWYFRRIQEKA</sequence>
<dbReference type="AlphaFoldDB" id="A0A6M3Z8C6"/>
<evidence type="ECO:0000256" key="4">
    <source>
        <dbReference type="ARBA" id="ARBA00022989"/>
    </source>
</evidence>
<gene>
    <name evidence="8" type="ORF">HIR78_02920</name>
</gene>
<feature type="domain" description="Major facilitator superfamily (MFS) profile" evidence="7">
    <location>
        <begin position="35"/>
        <end position="432"/>
    </location>
</feature>
<dbReference type="SMR" id="A0A6M3Z8C6"/>
<dbReference type="SUPFAM" id="SSF103473">
    <property type="entry name" value="MFS general substrate transporter"/>
    <property type="match status" value="1"/>
</dbReference>
<feature type="transmembrane region" description="Helical" evidence="6">
    <location>
        <begin position="318"/>
        <end position="339"/>
    </location>
</feature>
<feature type="transmembrane region" description="Helical" evidence="6">
    <location>
        <begin position="159"/>
        <end position="179"/>
    </location>
</feature>
<dbReference type="InterPro" id="IPR036259">
    <property type="entry name" value="MFS_trans_sf"/>
</dbReference>
<dbReference type="Gene3D" id="1.20.1250.20">
    <property type="entry name" value="MFS general substrate transporter like domains"/>
    <property type="match status" value="1"/>
</dbReference>
<dbReference type="InterPro" id="IPR011701">
    <property type="entry name" value="MFS"/>
</dbReference>
<keyword evidence="3 6" id="KW-0812">Transmembrane</keyword>
<reference evidence="8" key="1">
    <citation type="submission" date="2020-04" db="EMBL/GenBank/DDBJ databases">
        <title>Phage recombination drives evolution of spore-forming Bacilli.</title>
        <authorList>
            <person name="Dragos A."/>
            <person name="Kovacs A.T."/>
        </authorList>
    </citation>
    <scope>NUCLEOTIDE SEQUENCE</scope>
    <source>
        <strain evidence="8">168</strain>
    </source>
</reference>
<keyword evidence="5 6" id="KW-0472">Membrane</keyword>
<evidence type="ECO:0000256" key="1">
    <source>
        <dbReference type="ARBA" id="ARBA00004651"/>
    </source>
</evidence>
<dbReference type="OrthoDB" id="9776171at2"/>
<feature type="transmembrane region" description="Helical" evidence="6">
    <location>
        <begin position="38"/>
        <end position="59"/>
    </location>
</feature>
<feature type="transmembrane region" description="Helical" evidence="6">
    <location>
        <begin position="128"/>
        <end position="147"/>
    </location>
</feature>
<feature type="transmembrane region" description="Helical" evidence="6">
    <location>
        <begin position="71"/>
        <end position="90"/>
    </location>
</feature>
<keyword evidence="2" id="KW-0813">Transport</keyword>
<dbReference type="EMBL" id="CP052842">
    <property type="protein sequence ID" value="QJP87043.1"/>
    <property type="molecule type" value="Genomic_DNA"/>
</dbReference>
<evidence type="ECO:0000256" key="6">
    <source>
        <dbReference type="SAM" id="Phobius"/>
    </source>
</evidence>
<comment type="subcellular location">
    <subcellularLocation>
        <location evidence="1">Cell membrane</location>
        <topology evidence="1">Multi-pass membrane protein</topology>
    </subcellularLocation>
</comment>
<accession>A0A6M3Z8C6</accession>